<organism evidence="2 3">
    <name type="scientific">Edaphobacter aggregans</name>
    <dbReference type="NCBI Taxonomy" id="570835"/>
    <lineage>
        <taxon>Bacteria</taxon>
        <taxon>Pseudomonadati</taxon>
        <taxon>Acidobacteriota</taxon>
        <taxon>Terriglobia</taxon>
        <taxon>Terriglobales</taxon>
        <taxon>Acidobacteriaceae</taxon>
        <taxon>Edaphobacter</taxon>
    </lineage>
</organism>
<accession>A0A428MM23</accession>
<evidence type="ECO:0000313" key="3">
    <source>
        <dbReference type="Proteomes" id="UP000269669"/>
    </source>
</evidence>
<proteinExistence type="predicted"/>
<gene>
    <name evidence="2" type="ORF">EDE15_3471</name>
</gene>
<feature type="domain" description="LssY-like C-terminal" evidence="1">
    <location>
        <begin position="238"/>
        <end position="411"/>
    </location>
</feature>
<sequence>MKHSKRFPVDRRRHLWGIRGVVLVLILDVGAVSGEQTGSTTATAVPTAPVSTVRVGPRVEAVVSMRDKPVISAAAVPAHKQNYEFTLKDGEWLDTGVVLGAGETANFTATGSFTLSDARETGPDGLARGWKDLLRQFPLNQAPVGALIGRVSDMGASVPFSIGANGNVTMPTSGTLYLRANVSSDLTASGSFTVKVKFAPAVKAASAVSTAPVTPVSSLVSAATFADVPRRVTDQAAVGGNEGDMVNFAMVGTQDQVVAAFKAAGWVTVDKSVQDAIVSGLMATLNKEAYTAMPMSTLYLFGRPQDMSYARADPLMVAAERHHLRVWKTDKVIGGRPVWVGSSTHDIGFEKDQRNGKVTHKIDPEIDKERDYLLQSFDAAGVFSSAAYVSPDNPMLEARTATGGSFHSDGRIVVMDLR</sequence>
<dbReference type="Pfam" id="PF14067">
    <property type="entry name" value="LssY_C"/>
    <property type="match status" value="1"/>
</dbReference>
<dbReference type="AlphaFoldDB" id="A0A428MM23"/>
<comment type="caution">
    <text evidence="2">The sequence shown here is derived from an EMBL/GenBank/DDBJ whole genome shotgun (WGS) entry which is preliminary data.</text>
</comment>
<dbReference type="InterPro" id="IPR025902">
    <property type="entry name" value="LssY-like-C_dom"/>
</dbReference>
<protein>
    <submittedName>
        <fullName evidence="2">LssY-like putative type I secretion system component LssY</fullName>
    </submittedName>
</protein>
<dbReference type="EMBL" id="RSDW01000001">
    <property type="protein sequence ID" value="RSL17919.1"/>
    <property type="molecule type" value="Genomic_DNA"/>
</dbReference>
<dbReference type="Proteomes" id="UP000269669">
    <property type="component" value="Unassembled WGS sequence"/>
</dbReference>
<dbReference type="Gene3D" id="2.60.120.430">
    <property type="entry name" value="Galactose-binding lectin"/>
    <property type="match status" value="1"/>
</dbReference>
<keyword evidence="3" id="KW-1185">Reference proteome</keyword>
<evidence type="ECO:0000313" key="2">
    <source>
        <dbReference type="EMBL" id="RSL17919.1"/>
    </source>
</evidence>
<evidence type="ECO:0000259" key="1">
    <source>
        <dbReference type="Pfam" id="PF14067"/>
    </source>
</evidence>
<name>A0A428MM23_9BACT</name>
<reference evidence="2 3" key="1">
    <citation type="submission" date="2018-12" db="EMBL/GenBank/DDBJ databases">
        <title>Sequencing of bacterial isolates from soil warming experiment in Harvard Forest, Massachusetts, USA.</title>
        <authorList>
            <person name="Deangelis K."/>
        </authorList>
    </citation>
    <scope>NUCLEOTIDE SEQUENCE [LARGE SCALE GENOMIC DNA]</scope>
    <source>
        <strain evidence="2 3">EB153</strain>
    </source>
</reference>
<dbReference type="RefSeq" id="WP_185827212.1">
    <property type="nucleotide sequence ID" value="NZ_RSDW01000001.1"/>
</dbReference>